<dbReference type="OrthoDB" id="3596006at2759"/>
<accession>A0A0D2NT16</accession>
<keyword evidence="1" id="KW-1133">Transmembrane helix</keyword>
<dbReference type="AlphaFoldDB" id="A0A0D2NT16"/>
<evidence type="ECO:0000313" key="3">
    <source>
        <dbReference type="Proteomes" id="UP000054270"/>
    </source>
</evidence>
<feature type="transmembrane region" description="Helical" evidence="1">
    <location>
        <begin position="156"/>
        <end position="180"/>
    </location>
</feature>
<keyword evidence="1" id="KW-0472">Membrane</keyword>
<evidence type="ECO:0000313" key="2">
    <source>
        <dbReference type="EMBL" id="KJA19706.1"/>
    </source>
</evidence>
<dbReference type="EMBL" id="KN817574">
    <property type="protein sequence ID" value="KJA19706.1"/>
    <property type="molecule type" value="Genomic_DNA"/>
</dbReference>
<dbReference type="Proteomes" id="UP000054270">
    <property type="component" value="Unassembled WGS sequence"/>
</dbReference>
<keyword evidence="3" id="KW-1185">Reference proteome</keyword>
<feature type="transmembrane region" description="Helical" evidence="1">
    <location>
        <begin position="99"/>
        <end position="125"/>
    </location>
</feature>
<feature type="transmembrane region" description="Helical" evidence="1">
    <location>
        <begin position="71"/>
        <end position="92"/>
    </location>
</feature>
<protein>
    <submittedName>
        <fullName evidence="2">Uncharacterized protein</fullName>
    </submittedName>
</protein>
<reference evidence="3" key="1">
    <citation type="submission" date="2014-04" db="EMBL/GenBank/DDBJ databases">
        <title>Evolutionary Origins and Diversification of the Mycorrhizal Mutualists.</title>
        <authorList>
            <consortium name="DOE Joint Genome Institute"/>
            <consortium name="Mycorrhizal Genomics Consortium"/>
            <person name="Kohler A."/>
            <person name="Kuo A."/>
            <person name="Nagy L.G."/>
            <person name="Floudas D."/>
            <person name="Copeland A."/>
            <person name="Barry K.W."/>
            <person name="Cichocki N."/>
            <person name="Veneault-Fourrey C."/>
            <person name="LaButti K."/>
            <person name="Lindquist E.A."/>
            <person name="Lipzen A."/>
            <person name="Lundell T."/>
            <person name="Morin E."/>
            <person name="Murat C."/>
            <person name="Riley R."/>
            <person name="Ohm R."/>
            <person name="Sun H."/>
            <person name="Tunlid A."/>
            <person name="Henrissat B."/>
            <person name="Grigoriev I.V."/>
            <person name="Hibbett D.S."/>
            <person name="Martin F."/>
        </authorList>
    </citation>
    <scope>NUCLEOTIDE SEQUENCE [LARGE SCALE GENOMIC DNA]</scope>
    <source>
        <strain evidence="3">FD-334 SS-4</strain>
    </source>
</reference>
<keyword evidence="1" id="KW-0812">Transmembrane</keyword>
<proteinExistence type="predicted"/>
<evidence type="ECO:0000256" key="1">
    <source>
        <dbReference type="SAM" id="Phobius"/>
    </source>
</evidence>
<name>A0A0D2NT16_HYPSF</name>
<gene>
    <name evidence="2" type="ORF">HYPSUDRAFT_78649</name>
</gene>
<organism evidence="2 3">
    <name type="scientific">Hypholoma sublateritium (strain FD-334 SS-4)</name>
    <dbReference type="NCBI Taxonomy" id="945553"/>
    <lineage>
        <taxon>Eukaryota</taxon>
        <taxon>Fungi</taxon>
        <taxon>Dikarya</taxon>
        <taxon>Basidiomycota</taxon>
        <taxon>Agaricomycotina</taxon>
        <taxon>Agaricomycetes</taxon>
        <taxon>Agaricomycetidae</taxon>
        <taxon>Agaricales</taxon>
        <taxon>Agaricineae</taxon>
        <taxon>Strophariaceae</taxon>
        <taxon>Hypholoma</taxon>
    </lineage>
</organism>
<sequence length="226" mass="24799">MSTISQHLIGEPHSPLETTTLYSFVSKMSISLAAECEATYGLLKYKDQQTNVEKSSGRVALVHNNNPIDSGIVTIVFCVPVATIFGADFFFLYHTAKKLLAVVIALGMGIATFTSMIIVACQSAWITGVSLSAAQQYLDIYFRPPLVYRHNAHNTAWVILIWLAFLSTLASTWLMFVAFIHDIQNGTTPGVVGDMDVESAPIHYRNSHHSMITSTAMRGEKPVQGT</sequence>